<keyword evidence="4 6" id="KW-0472">Membrane</keyword>
<reference evidence="8 9" key="1">
    <citation type="submission" date="2020-07" db="EMBL/GenBank/DDBJ databases">
        <title>Sequencing the genomes of 1000 actinobacteria strains.</title>
        <authorList>
            <person name="Klenk H.-P."/>
        </authorList>
    </citation>
    <scope>NUCLEOTIDE SEQUENCE [LARGE SCALE GENOMIC DNA]</scope>
    <source>
        <strain evidence="8 9">DSM 23141</strain>
    </source>
</reference>
<dbReference type="SUPFAM" id="SSF103473">
    <property type="entry name" value="MFS general substrate transporter"/>
    <property type="match status" value="1"/>
</dbReference>
<dbReference type="EMBL" id="JACBZY010000001">
    <property type="protein sequence ID" value="NYG98809.1"/>
    <property type="molecule type" value="Genomic_DNA"/>
</dbReference>
<evidence type="ECO:0000256" key="5">
    <source>
        <dbReference type="SAM" id="MobiDB-lite"/>
    </source>
</evidence>
<feature type="transmembrane region" description="Helical" evidence="6">
    <location>
        <begin position="337"/>
        <end position="359"/>
    </location>
</feature>
<evidence type="ECO:0000256" key="1">
    <source>
        <dbReference type="ARBA" id="ARBA00004651"/>
    </source>
</evidence>
<feature type="domain" description="Major facilitator superfamily (MFS) profile" evidence="7">
    <location>
        <begin position="36"/>
        <end position="424"/>
    </location>
</feature>
<feature type="transmembrane region" description="Helical" evidence="6">
    <location>
        <begin position="102"/>
        <end position="121"/>
    </location>
</feature>
<feature type="transmembrane region" description="Helical" evidence="6">
    <location>
        <begin position="175"/>
        <end position="199"/>
    </location>
</feature>
<dbReference type="RefSeq" id="WP_179566622.1">
    <property type="nucleotide sequence ID" value="NZ_JACBZY010000001.1"/>
</dbReference>
<proteinExistence type="predicted"/>
<protein>
    <submittedName>
        <fullName evidence="8">MFS family permease</fullName>
    </submittedName>
</protein>
<evidence type="ECO:0000256" key="4">
    <source>
        <dbReference type="ARBA" id="ARBA00023136"/>
    </source>
</evidence>
<dbReference type="PRINTS" id="PR01035">
    <property type="entry name" value="TCRTETA"/>
</dbReference>
<comment type="subcellular location">
    <subcellularLocation>
        <location evidence="1">Cell membrane</location>
        <topology evidence="1">Multi-pass membrane protein</topology>
    </subcellularLocation>
</comment>
<dbReference type="PANTHER" id="PTHR23546">
    <property type="entry name" value="TRANSPORT PROTEIN"/>
    <property type="match status" value="1"/>
</dbReference>
<feature type="transmembrane region" description="Helical" evidence="6">
    <location>
        <begin position="245"/>
        <end position="268"/>
    </location>
</feature>
<feature type="transmembrane region" description="Helical" evidence="6">
    <location>
        <begin position="205"/>
        <end position="224"/>
    </location>
</feature>
<accession>A0A852YM38</accession>
<evidence type="ECO:0000256" key="3">
    <source>
        <dbReference type="ARBA" id="ARBA00022989"/>
    </source>
</evidence>
<organism evidence="8 9">
    <name type="scientific">Schumannella luteola</name>
    <dbReference type="NCBI Taxonomy" id="472059"/>
    <lineage>
        <taxon>Bacteria</taxon>
        <taxon>Bacillati</taxon>
        <taxon>Actinomycetota</taxon>
        <taxon>Actinomycetes</taxon>
        <taxon>Micrococcales</taxon>
        <taxon>Microbacteriaceae</taxon>
        <taxon>Schumannella</taxon>
    </lineage>
</organism>
<name>A0A852YM38_9MICO</name>
<feature type="region of interest" description="Disordered" evidence="5">
    <location>
        <begin position="1"/>
        <end position="20"/>
    </location>
</feature>
<feature type="transmembrane region" description="Helical" evidence="6">
    <location>
        <begin position="280"/>
        <end position="302"/>
    </location>
</feature>
<dbReference type="GO" id="GO:0005886">
    <property type="term" value="C:plasma membrane"/>
    <property type="evidence" value="ECO:0007669"/>
    <property type="project" value="UniProtKB-SubCell"/>
</dbReference>
<feature type="transmembrane region" description="Helical" evidence="6">
    <location>
        <begin position="401"/>
        <end position="423"/>
    </location>
</feature>
<evidence type="ECO:0000256" key="2">
    <source>
        <dbReference type="ARBA" id="ARBA00022692"/>
    </source>
</evidence>
<dbReference type="PANTHER" id="PTHR23546:SF1">
    <property type="entry name" value="MEMBRANE PROTEIN"/>
    <property type="match status" value="1"/>
</dbReference>
<sequence>MTSTASLPLGEPGDASDAASAAPASDSAFASRPKPQIGLVLGSVLVLYLGQMMLNPLVAPLARQIGLAEWQIGLMVSISAITVVVGSSFWGRRSVSWGRRPVLAISMFGGATALLLFAVLAQLGVLRALPTTVLFVLLVIVRGLLYGFMVSAAMPTAQAYIADTTETEEQRRRGLGGLGAMQGLAMVLGAAAGGALAAFGLLVPIWIIPGLVLVGALLVVTRLRRETRHELIADLPKVSARDRRVWPFLLAGFGAFTALGLIQILVGFLVQDRFHLDPNIAATVTGGSLLAAGIGMVLAQAIIARRVSWSPRTLLIVGVAIALAGFVSLPFDLGLPLFVVANAALGLGLGLAMVGYTVGPTLLVSKREQGGLAGLTASTTALTFVITPTLGTALYGVWGPLPIVVAIAVLVLVLVFLLVHPAFRAASRAQRATPHEG</sequence>
<dbReference type="AlphaFoldDB" id="A0A852YM38"/>
<feature type="transmembrane region" description="Helical" evidence="6">
    <location>
        <begin position="133"/>
        <end position="154"/>
    </location>
</feature>
<feature type="transmembrane region" description="Helical" evidence="6">
    <location>
        <begin position="314"/>
        <end position="331"/>
    </location>
</feature>
<keyword evidence="3 6" id="KW-1133">Transmembrane helix</keyword>
<evidence type="ECO:0000259" key="7">
    <source>
        <dbReference type="PROSITE" id="PS50850"/>
    </source>
</evidence>
<dbReference type="InterPro" id="IPR011701">
    <property type="entry name" value="MFS"/>
</dbReference>
<dbReference type="InterPro" id="IPR001958">
    <property type="entry name" value="Tet-R_TetA/multi-R_MdtG-like"/>
</dbReference>
<dbReference type="PROSITE" id="PS50850">
    <property type="entry name" value="MFS"/>
    <property type="match status" value="1"/>
</dbReference>
<dbReference type="GO" id="GO:0022857">
    <property type="term" value="F:transmembrane transporter activity"/>
    <property type="evidence" value="ECO:0007669"/>
    <property type="project" value="InterPro"/>
</dbReference>
<feature type="transmembrane region" description="Helical" evidence="6">
    <location>
        <begin position="371"/>
        <end position="395"/>
    </location>
</feature>
<gene>
    <name evidence="8" type="ORF">BJ979_001435</name>
</gene>
<evidence type="ECO:0000256" key="6">
    <source>
        <dbReference type="SAM" id="Phobius"/>
    </source>
</evidence>
<comment type="caution">
    <text evidence="8">The sequence shown here is derived from an EMBL/GenBank/DDBJ whole genome shotgun (WGS) entry which is preliminary data.</text>
</comment>
<dbReference type="InterPro" id="IPR036259">
    <property type="entry name" value="MFS_trans_sf"/>
</dbReference>
<keyword evidence="2 6" id="KW-0812">Transmembrane</keyword>
<feature type="transmembrane region" description="Helical" evidence="6">
    <location>
        <begin position="37"/>
        <end position="58"/>
    </location>
</feature>
<keyword evidence="9" id="KW-1185">Reference proteome</keyword>
<dbReference type="Proteomes" id="UP000553888">
    <property type="component" value="Unassembled WGS sequence"/>
</dbReference>
<dbReference type="Pfam" id="PF07690">
    <property type="entry name" value="MFS_1"/>
    <property type="match status" value="1"/>
</dbReference>
<evidence type="ECO:0000313" key="9">
    <source>
        <dbReference type="Proteomes" id="UP000553888"/>
    </source>
</evidence>
<evidence type="ECO:0000313" key="8">
    <source>
        <dbReference type="EMBL" id="NYG98809.1"/>
    </source>
</evidence>
<dbReference type="Gene3D" id="1.20.1250.20">
    <property type="entry name" value="MFS general substrate transporter like domains"/>
    <property type="match status" value="1"/>
</dbReference>
<feature type="transmembrane region" description="Helical" evidence="6">
    <location>
        <begin position="70"/>
        <end position="90"/>
    </location>
</feature>
<dbReference type="InterPro" id="IPR020846">
    <property type="entry name" value="MFS_dom"/>
</dbReference>